<evidence type="ECO:0000313" key="3">
    <source>
        <dbReference type="Proteomes" id="UP000007431"/>
    </source>
</evidence>
<dbReference type="GeneID" id="9595286"/>
<feature type="region of interest" description="Disordered" evidence="1">
    <location>
        <begin position="1"/>
        <end position="33"/>
    </location>
</feature>
<evidence type="ECO:0000313" key="2">
    <source>
        <dbReference type="EMBL" id="EFI99935.1"/>
    </source>
</evidence>
<dbReference type="AlphaFoldDB" id="D8PUW9"/>
<dbReference type="Proteomes" id="UP000007431">
    <property type="component" value="Unassembled WGS sequence"/>
</dbReference>
<protein>
    <submittedName>
        <fullName evidence="2">Expressed protein</fullName>
    </submittedName>
</protein>
<organism evidence="3">
    <name type="scientific">Schizophyllum commune (strain H4-8 / FGSC 9210)</name>
    <name type="common">Split gill fungus</name>
    <dbReference type="NCBI Taxonomy" id="578458"/>
    <lineage>
        <taxon>Eukaryota</taxon>
        <taxon>Fungi</taxon>
        <taxon>Dikarya</taxon>
        <taxon>Basidiomycota</taxon>
        <taxon>Agaricomycotina</taxon>
        <taxon>Agaricomycetes</taxon>
        <taxon>Agaricomycetidae</taxon>
        <taxon>Agaricales</taxon>
        <taxon>Schizophyllaceae</taxon>
        <taxon>Schizophyllum</taxon>
    </lineage>
</organism>
<evidence type="ECO:0000256" key="1">
    <source>
        <dbReference type="SAM" id="MobiDB-lite"/>
    </source>
</evidence>
<dbReference type="VEuPathDB" id="FungiDB:SCHCODRAFT_02608299"/>
<dbReference type="RefSeq" id="XP_003034838.1">
    <property type="nucleotide sequence ID" value="XM_003034792.1"/>
</dbReference>
<dbReference type="OrthoDB" id="10316739at2759"/>
<dbReference type="EMBL" id="GL377303">
    <property type="protein sequence ID" value="EFI99935.1"/>
    <property type="molecule type" value="Genomic_DNA"/>
</dbReference>
<accession>D8PUW9</accession>
<proteinExistence type="predicted"/>
<reference evidence="2 3" key="1">
    <citation type="journal article" date="2010" name="Nat. Biotechnol.">
        <title>Genome sequence of the model mushroom Schizophyllum commune.</title>
        <authorList>
            <person name="Ohm R.A."/>
            <person name="de Jong J.F."/>
            <person name="Lugones L.G."/>
            <person name="Aerts A."/>
            <person name="Kothe E."/>
            <person name="Stajich J.E."/>
            <person name="de Vries R.P."/>
            <person name="Record E."/>
            <person name="Levasseur A."/>
            <person name="Baker S.E."/>
            <person name="Bartholomew K.A."/>
            <person name="Coutinho P.M."/>
            <person name="Erdmann S."/>
            <person name="Fowler T.J."/>
            <person name="Gathman A.C."/>
            <person name="Lombard V."/>
            <person name="Henrissat B."/>
            <person name="Knabe N."/>
            <person name="Kuees U."/>
            <person name="Lilly W.W."/>
            <person name="Lindquist E."/>
            <person name="Lucas S."/>
            <person name="Magnuson J.K."/>
            <person name="Piumi F."/>
            <person name="Raudaskoski M."/>
            <person name="Salamov A."/>
            <person name="Schmutz J."/>
            <person name="Schwarze F.W.M.R."/>
            <person name="vanKuyk P.A."/>
            <person name="Horton J.S."/>
            <person name="Grigoriev I.V."/>
            <person name="Woesten H.A.B."/>
        </authorList>
    </citation>
    <scope>NUCLEOTIDE SEQUENCE [LARGE SCALE GENOMIC DNA]</scope>
    <source>
        <strain evidence="3">H4-8 / FGSC 9210</strain>
    </source>
</reference>
<gene>
    <name evidence="2" type="ORF">SCHCODRAFT_84367</name>
</gene>
<dbReference type="HOGENOM" id="CLU_1993911_0_0_1"/>
<sequence length="125" mass="13364">MTPTGPKLAGLAGRWGGRLPDDRANAGSGDPPATQRRWVVLLKLKNRHASRMHTRGSLQCLAVARAVGGPSRATVGGGVYAFVPLGPAWRVVAIGWTRWSDGRGECKGRRPLVRRARESMGASAR</sequence>
<dbReference type="KEGG" id="scm:SCHCO_02608299"/>
<name>D8PUW9_SCHCM</name>
<dbReference type="InParanoid" id="D8PUW9"/>
<keyword evidence="3" id="KW-1185">Reference proteome</keyword>